<evidence type="ECO:0000313" key="1">
    <source>
        <dbReference type="EMBL" id="TNV83908.1"/>
    </source>
</evidence>
<name>A0A8J8NZ30_HALGN</name>
<organism evidence="1 2">
    <name type="scientific">Halteria grandinella</name>
    <dbReference type="NCBI Taxonomy" id="5974"/>
    <lineage>
        <taxon>Eukaryota</taxon>
        <taxon>Sar</taxon>
        <taxon>Alveolata</taxon>
        <taxon>Ciliophora</taxon>
        <taxon>Intramacronucleata</taxon>
        <taxon>Spirotrichea</taxon>
        <taxon>Stichotrichia</taxon>
        <taxon>Sporadotrichida</taxon>
        <taxon>Halteriidae</taxon>
        <taxon>Halteria</taxon>
    </lineage>
</organism>
<proteinExistence type="predicted"/>
<reference evidence="1" key="1">
    <citation type="submission" date="2019-06" db="EMBL/GenBank/DDBJ databases">
        <authorList>
            <person name="Zheng W."/>
        </authorList>
    </citation>
    <scope>NUCLEOTIDE SEQUENCE</scope>
    <source>
        <strain evidence="1">QDHG01</strain>
    </source>
</reference>
<gene>
    <name evidence="1" type="ORF">FGO68_gene708</name>
</gene>
<accession>A0A8J8NZ30</accession>
<keyword evidence="2" id="KW-1185">Reference proteome</keyword>
<comment type="caution">
    <text evidence="1">The sequence shown here is derived from an EMBL/GenBank/DDBJ whole genome shotgun (WGS) entry which is preliminary data.</text>
</comment>
<protein>
    <submittedName>
        <fullName evidence="1">Uncharacterized protein</fullName>
    </submittedName>
</protein>
<sequence length="90" mass="10197">MPVSMLCDLKGIKKWIPIYYKGEKAGDILIHAKYIPPSITESLRLDDAKKLSAVSGTKQIPTGQIPLTPQNMIQRHQIRLLLLSIYHKCK</sequence>
<dbReference type="EMBL" id="RRYP01003329">
    <property type="protein sequence ID" value="TNV83908.1"/>
    <property type="molecule type" value="Genomic_DNA"/>
</dbReference>
<dbReference type="Proteomes" id="UP000785679">
    <property type="component" value="Unassembled WGS sequence"/>
</dbReference>
<evidence type="ECO:0000313" key="2">
    <source>
        <dbReference type="Proteomes" id="UP000785679"/>
    </source>
</evidence>
<dbReference type="AlphaFoldDB" id="A0A8J8NZ30"/>